<dbReference type="RefSeq" id="WP_203367018.1">
    <property type="nucleotide sequence ID" value="NZ_WSFT01000040.1"/>
</dbReference>
<keyword evidence="3" id="KW-1185">Reference proteome</keyword>
<dbReference type="InterPro" id="IPR029063">
    <property type="entry name" value="SAM-dependent_MTases_sf"/>
</dbReference>
<dbReference type="AlphaFoldDB" id="A0A942UV09"/>
<evidence type="ECO:0000313" key="3">
    <source>
        <dbReference type="Proteomes" id="UP000724672"/>
    </source>
</evidence>
<keyword evidence="2" id="KW-0489">Methyltransferase</keyword>
<reference evidence="2" key="1">
    <citation type="submission" date="2019-12" db="EMBL/GenBank/DDBJ databases">
        <title>Clostridiaceae gen. nov. sp. nov., isolated from sediment in Xinjiang, China.</title>
        <authorList>
            <person name="Zhang R."/>
        </authorList>
    </citation>
    <scope>NUCLEOTIDE SEQUENCE</scope>
    <source>
        <strain evidence="2">D2Q-11</strain>
    </source>
</reference>
<evidence type="ECO:0000313" key="2">
    <source>
        <dbReference type="EMBL" id="MBS4539098.1"/>
    </source>
</evidence>
<name>A0A942UV09_9FIRM</name>
<protein>
    <submittedName>
        <fullName evidence="2">Methyltransferase domain-containing protein</fullName>
    </submittedName>
</protein>
<dbReference type="SUPFAM" id="SSF53335">
    <property type="entry name" value="S-adenosyl-L-methionine-dependent methyltransferases"/>
    <property type="match status" value="1"/>
</dbReference>
<dbReference type="GO" id="GO:0008168">
    <property type="term" value="F:methyltransferase activity"/>
    <property type="evidence" value="ECO:0007669"/>
    <property type="project" value="UniProtKB-KW"/>
</dbReference>
<dbReference type="GO" id="GO:0032259">
    <property type="term" value="P:methylation"/>
    <property type="evidence" value="ECO:0007669"/>
    <property type="project" value="UniProtKB-KW"/>
</dbReference>
<dbReference type="Pfam" id="PF13847">
    <property type="entry name" value="Methyltransf_31"/>
    <property type="match status" value="1"/>
</dbReference>
<dbReference type="Proteomes" id="UP000724672">
    <property type="component" value="Unassembled WGS sequence"/>
</dbReference>
<keyword evidence="2" id="KW-0808">Transferase</keyword>
<feature type="domain" description="Methyltransferase" evidence="1">
    <location>
        <begin position="92"/>
        <end position="198"/>
    </location>
</feature>
<comment type="caution">
    <text evidence="2">The sequence shown here is derived from an EMBL/GenBank/DDBJ whole genome shotgun (WGS) entry which is preliminary data.</text>
</comment>
<dbReference type="CDD" id="cd02440">
    <property type="entry name" value="AdoMet_MTases"/>
    <property type="match status" value="1"/>
</dbReference>
<gene>
    <name evidence="2" type="ORF">GOQ27_11535</name>
</gene>
<dbReference type="Gene3D" id="3.40.50.150">
    <property type="entry name" value="Vaccinia Virus protein VP39"/>
    <property type="match status" value="1"/>
</dbReference>
<accession>A0A942UV09</accession>
<proteinExistence type="predicted"/>
<dbReference type="InterPro" id="IPR053173">
    <property type="entry name" value="SAM-binding_MTase"/>
</dbReference>
<dbReference type="InterPro" id="IPR025714">
    <property type="entry name" value="Methyltranfer_dom"/>
</dbReference>
<dbReference type="PANTHER" id="PTHR45128">
    <property type="entry name" value="METHYLTRANSFERASE TYPE 11"/>
    <property type="match status" value="1"/>
</dbReference>
<organism evidence="2 3">
    <name type="scientific">Anaeromonas frigoriresistens</name>
    <dbReference type="NCBI Taxonomy" id="2683708"/>
    <lineage>
        <taxon>Bacteria</taxon>
        <taxon>Bacillati</taxon>
        <taxon>Bacillota</taxon>
        <taxon>Tissierellia</taxon>
        <taxon>Tissierellales</taxon>
        <taxon>Thermohalobacteraceae</taxon>
        <taxon>Anaeromonas</taxon>
    </lineage>
</organism>
<dbReference type="EMBL" id="WSFT01000040">
    <property type="protein sequence ID" value="MBS4539098.1"/>
    <property type="molecule type" value="Genomic_DNA"/>
</dbReference>
<evidence type="ECO:0000259" key="1">
    <source>
        <dbReference type="Pfam" id="PF13847"/>
    </source>
</evidence>
<sequence length="244" mass="29249">MDKERIINQYFERLNIKKFNDFDSFIEYIESNYDPLLFQQIIDNLLKRFDEKKDELFKVKNSNLSLSLDFISWSSDFYKKIFRDMLSMDLKKNVLDIGCDNGFITCFLAYSFRNTNFIGIDINPYSIKIAKELAKELNLKNIKFYTIDYIDIISQFSSSYFDTVISIKVLHEIDSKEDYADIAYKLLKNNGLLYSCERLIDEEDLKEWVNLLDKSNFFIYKPIPYISFNELDFYMEFPIIYARK</sequence>
<dbReference type="PANTHER" id="PTHR45128:SF1">
    <property type="entry name" value="S-ADENOSYLMETHIONINE-DEPENDENT METHYLTRANSFERASE RV2258C"/>
    <property type="match status" value="1"/>
</dbReference>